<proteinExistence type="predicted"/>
<evidence type="ECO:0000313" key="1">
    <source>
        <dbReference type="EMBL" id="KKL18770.1"/>
    </source>
</evidence>
<name>A0A0F9BAU2_9ZZZZ</name>
<accession>A0A0F9BAU2</accession>
<reference evidence="1" key="1">
    <citation type="journal article" date="2015" name="Nature">
        <title>Complex archaea that bridge the gap between prokaryotes and eukaryotes.</title>
        <authorList>
            <person name="Spang A."/>
            <person name="Saw J.H."/>
            <person name="Jorgensen S.L."/>
            <person name="Zaremba-Niedzwiedzka K."/>
            <person name="Martijn J."/>
            <person name="Lind A.E."/>
            <person name="van Eijk R."/>
            <person name="Schleper C."/>
            <person name="Guy L."/>
            <person name="Ettema T.J."/>
        </authorList>
    </citation>
    <scope>NUCLEOTIDE SEQUENCE</scope>
</reference>
<organism evidence="1">
    <name type="scientific">marine sediment metagenome</name>
    <dbReference type="NCBI Taxonomy" id="412755"/>
    <lineage>
        <taxon>unclassified sequences</taxon>
        <taxon>metagenomes</taxon>
        <taxon>ecological metagenomes</taxon>
    </lineage>
</organism>
<protein>
    <submittedName>
        <fullName evidence="1">Uncharacterized protein</fullName>
    </submittedName>
</protein>
<dbReference type="Pfam" id="PF20911">
    <property type="entry name" value="GP7"/>
    <property type="match status" value="1"/>
</dbReference>
<sequence>MAVNSQLTLVELAKRTLNNMVVSIAEVLSKTIQVLEDAVFIECNKQENYTFTRRLGLPTGSWRQINAGVSEEASITQQVTEGTGLLESYSTIDTELVKLAGNTAAFRNTEDVAFLEGLTQTFGTALLYGNIGINPEQIQGWAVRYASTGTMIKSAGGSGGDTTSAWIVQWGETKCHMLFPQGSDVGMSADDLGEQTVLDGSSNPYQAYRTLFKFHPGFAVHDNRTIGRVVNIESTGAANLYDPDKMIGIINEMIERASGAVIYVNSAVMTQVDIQAMDKSNVYYFVKEIFGVPTSHFRGIPIKQFDSILNTETAI</sequence>
<comment type="caution">
    <text evidence="1">The sequence shown here is derived from an EMBL/GenBank/DDBJ whole genome shotgun (WGS) entry which is preliminary data.</text>
</comment>
<gene>
    <name evidence="1" type="ORF">LCGC14_2472210</name>
</gene>
<dbReference type="NCBIfam" id="NF045672">
    <property type="entry name" value="MCP_gp7_epsi_15"/>
    <property type="match status" value="1"/>
</dbReference>
<dbReference type="AlphaFoldDB" id="A0A0F9BAU2"/>
<dbReference type="EMBL" id="LAZR01038743">
    <property type="protein sequence ID" value="KKL18770.1"/>
    <property type="molecule type" value="Genomic_DNA"/>
</dbReference>
<dbReference type="InterPro" id="IPR048813">
    <property type="entry name" value="GP7-like"/>
</dbReference>